<feature type="transmembrane region" description="Helical" evidence="1">
    <location>
        <begin position="6"/>
        <end position="26"/>
    </location>
</feature>
<evidence type="ECO:0000313" key="5">
    <source>
        <dbReference type="Proteomes" id="UP000239237"/>
    </source>
</evidence>
<keyword evidence="1" id="KW-1133">Transmembrane helix</keyword>
<dbReference type="EMBL" id="OKQU01000001">
    <property type="protein sequence ID" value="SPE06673.1"/>
    <property type="molecule type" value="Genomic_DNA"/>
</dbReference>
<reference evidence="2 5" key="2">
    <citation type="submission" date="2018-02" db="EMBL/GenBank/DDBJ databases">
        <authorList>
            <person name="Rodrigo-Torres L."/>
            <person name="Arahal R. D."/>
            <person name="Lucena T."/>
        </authorList>
    </citation>
    <scope>NUCLEOTIDE SEQUENCE [LARGE SCALE GENOMIC DNA]</scope>
    <source>
        <strain evidence="2 5">CECT 8486</strain>
    </source>
</reference>
<dbReference type="AlphaFoldDB" id="A0A2N9K7W6"/>
<dbReference type="InterPro" id="IPR004676">
    <property type="entry name" value="Cd-R_transporter"/>
</dbReference>
<sequence length="204" mass="22685">MLKDVLTAIFSYIGTTTDYFVVLLLLFGKYSTKQDTKLVVLGAYLGNGLLVLTSIIIALVFQQVPEEWLLGLLGIIPIIIGVKGYFSKEDEVEEIEEKLKIIKPDAILWNVLVITFSACGADNMALYIPYFTMLNLQILPIILVLFIIILTAVIVAAYKLVNVPIVKAFFDKQGDLVQLIVYASLGLYVLVEAGTLQHLLLLIY</sequence>
<feature type="transmembrane region" description="Helical" evidence="1">
    <location>
        <begin position="107"/>
        <end position="130"/>
    </location>
</feature>
<organism evidence="3 4">
    <name type="scientific">Leuconostoc suionicum</name>
    <dbReference type="NCBI Taxonomy" id="1511761"/>
    <lineage>
        <taxon>Bacteria</taxon>
        <taxon>Bacillati</taxon>
        <taxon>Bacillota</taxon>
        <taxon>Bacilli</taxon>
        <taxon>Lactobacillales</taxon>
        <taxon>Lactobacillaceae</taxon>
        <taxon>Leuconostoc</taxon>
    </lineage>
</organism>
<evidence type="ECO:0000313" key="4">
    <source>
        <dbReference type="Proteomes" id="UP000237923"/>
    </source>
</evidence>
<keyword evidence="1" id="KW-0472">Membrane</keyword>
<dbReference type="EMBL" id="OKQR01000001">
    <property type="protein sequence ID" value="SPD91448.1"/>
    <property type="molecule type" value="Genomic_DNA"/>
</dbReference>
<gene>
    <name evidence="2" type="ORF">LES8486_00428</name>
    <name evidence="3" type="ORF">LES9216_00575</name>
</gene>
<protein>
    <submittedName>
        <fullName evidence="3">Cadmium resistance transporter</fullName>
    </submittedName>
</protein>
<feature type="transmembrane region" description="Helical" evidence="1">
    <location>
        <begin position="136"/>
        <end position="158"/>
    </location>
</feature>
<feature type="transmembrane region" description="Helical" evidence="1">
    <location>
        <begin position="38"/>
        <end position="62"/>
    </location>
</feature>
<name>A0A2N9K7W6_9LACO</name>
<keyword evidence="1" id="KW-0812">Transmembrane</keyword>
<accession>A0A2N9K7W6</accession>
<evidence type="ECO:0000256" key="1">
    <source>
        <dbReference type="SAM" id="Phobius"/>
    </source>
</evidence>
<reference evidence="3 4" key="1">
    <citation type="submission" date="2018-02" db="EMBL/GenBank/DDBJ databases">
        <authorList>
            <person name="Cohen D.B."/>
            <person name="Kent A.D."/>
        </authorList>
    </citation>
    <scope>NUCLEOTIDE SEQUENCE [LARGE SCALE GENOMIC DNA]</scope>
    <source>
        <strain evidence="3 4">CECT 9216</strain>
    </source>
</reference>
<dbReference type="Proteomes" id="UP000237923">
    <property type="component" value="Unassembled WGS sequence"/>
</dbReference>
<keyword evidence="5" id="KW-1185">Reference proteome</keyword>
<dbReference type="Proteomes" id="UP000239237">
    <property type="component" value="Unassembled WGS sequence"/>
</dbReference>
<feature type="transmembrane region" description="Helical" evidence="1">
    <location>
        <begin position="179"/>
        <end position="203"/>
    </location>
</feature>
<dbReference type="Pfam" id="PF03596">
    <property type="entry name" value="Cad"/>
    <property type="match status" value="1"/>
</dbReference>
<proteinExistence type="predicted"/>
<evidence type="ECO:0000313" key="2">
    <source>
        <dbReference type="EMBL" id="SPD91448.1"/>
    </source>
</evidence>
<dbReference type="RefSeq" id="WP_105299555.1">
    <property type="nucleotide sequence ID" value="NZ_JASDEL010000019.1"/>
</dbReference>
<evidence type="ECO:0000313" key="3">
    <source>
        <dbReference type="EMBL" id="SPE06673.1"/>
    </source>
</evidence>
<feature type="transmembrane region" description="Helical" evidence="1">
    <location>
        <begin position="68"/>
        <end position="86"/>
    </location>
</feature>